<feature type="non-terminal residue" evidence="2">
    <location>
        <position position="1"/>
    </location>
</feature>
<organism evidence="2 3">
    <name type="scientific">Phoenicibacter congonensis</name>
    <dbReference type="NCBI Taxonomy" id="1944646"/>
    <lineage>
        <taxon>Bacteria</taxon>
        <taxon>Bacillati</taxon>
        <taxon>Actinomycetota</taxon>
        <taxon>Coriobacteriia</taxon>
        <taxon>Eggerthellales</taxon>
        <taxon>Eggerthellaceae</taxon>
        <taxon>Phoenicibacter</taxon>
    </lineage>
</organism>
<gene>
    <name evidence="2" type="ORF">Q3982_07215</name>
</gene>
<comment type="caution">
    <text evidence="2">The sequence shown here is derived from an EMBL/GenBank/DDBJ whole genome shotgun (WGS) entry which is preliminary data.</text>
</comment>
<dbReference type="InterPro" id="IPR050490">
    <property type="entry name" value="Bact_solute-bd_prot1"/>
</dbReference>
<dbReference type="Gene3D" id="3.40.190.10">
    <property type="entry name" value="Periplasmic binding protein-like II"/>
    <property type="match status" value="1"/>
</dbReference>
<dbReference type="Proteomes" id="UP001168575">
    <property type="component" value="Unassembled WGS sequence"/>
</dbReference>
<dbReference type="AlphaFoldDB" id="A0AA43RKE1"/>
<sequence>SHQAGKYTENSTIGNVYKSQIETIKSKYNCSVEFKTYSDDAGAVVNEVMAGNCQADILELSLAALRSVAKQGCAVDLSSYSLGKAYTNGFTESCTYSGKKYAVAFPAMGATPMGVIYNKDLIKQYNGGKDVVASAYKSKEWTFDKFREVAKKCTSEADGIFVVTSNTNIIGMAITSEAGGTATRNSSVKIVATMCNQNGIKALEFMKELYWTDKSYKYNADISTSVNDFIAGKAAMFASNMDYYSTMAASATFELGYVLMPMGPDQSNYITGAYDGNGFLVPKNKESTAGISVTFLNQLANANGKIINAKSEEMQRNGLDKNAVSAYKYAVNNATAEYRTGAIDSTVSAKVDTSVLSKGTDPSTVVAEVQGQLQSQLDEFYSGNLA</sequence>
<evidence type="ECO:0000313" key="3">
    <source>
        <dbReference type="Proteomes" id="UP001168575"/>
    </source>
</evidence>
<keyword evidence="3" id="KW-1185">Reference proteome</keyword>
<accession>A0AA43RKE1</accession>
<evidence type="ECO:0000256" key="1">
    <source>
        <dbReference type="ARBA" id="ARBA00022729"/>
    </source>
</evidence>
<dbReference type="SUPFAM" id="SSF53850">
    <property type="entry name" value="Periplasmic binding protein-like II"/>
    <property type="match status" value="1"/>
</dbReference>
<keyword evidence="1" id="KW-0732">Signal</keyword>
<protein>
    <submittedName>
        <fullName evidence="2">Extracellular solute-binding protein</fullName>
    </submittedName>
</protein>
<name>A0AA43RKE1_9ACTN</name>
<dbReference type="EMBL" id="JAUMVS010000173">
    <property type="protein sequence ID" value="MDO4842446.1"/>
    <property type="molecule type" value="Genomic_DNA"/>
</dbReference>
<proteinExistence type="predicted"/>
<reference evidence="2" key="1">
    <citation type="submission" date="2023-07" db="EMBL/GenBank/DDBJ databases">
        <title>Between Cages and Wild: Unraveling the Impact of Captivity on Animal Microbiomes and Antimicrobial Resistance.</title>
        <authorList>
            <person name="Schmartz G.P."/>
            <person name="Rehner J."/>
            <person name="Schuff M.J."/>
            <person name="Becker S.L."/>
            <person name="Kravczyk M."/>
            <person name="Gurevich A."/>
            <person name="Francke R."/>
            <person name="Mueller R."/>
            <person name="Keller V."/>
            <person name="Keller A."/>
        </authorList>
    </citation>
    <scope>NUCLEOTIDE SEQUENCE</scope>
    <source>
        <strain evidence="2">S12M_St_49</strain>
    </source>
</reference>
<evidence type="ECO:0000313" key="2">
    <source>
        <dbReference type="EMBL" id="MDO4842446.1"/>
    </source>
</evidence>
<dbReference type="PANTHER" id="PTHR43649:SF33">
    <property type="entry name" value="POLYGALACTURONAN_RHAMNOGALACTURONAN-BINDING PROTEIN YTCQ"/>
    <property type="match status" value="1"/>
</dbReference>
<dbReference type="PANTHER" id="PTHR43649">
    <property type="entry name" value="ARABINOSE-BINDING PROTEIN-RELATED"/>
    <property type="match status" value="1"/>
</dbReference>